<evidence type="ECO:0000256" key="3">
    <source>
        <dbReference type="ARBA" id="ARBA00022692"/>
    </source>
</evidence>
<feature type="domain" description="ABC3 transporter permease C-terminal" evidence="8">
    <location>
        <begin position="748"/>
        <end position="865"/>
    </location>
</feature>
<evidence type="ECO:0000256" key="1">
    <source>
        <dbReference type="ARBA" id="ARBA00004651"/>
    </source>
</evidence>
<accession>A0A9D1HWN6</accession>
<evidence type="ECO:0000256" key="7">
    <source>
        <dbReference type="SAM" id="Phobius"/>
    </source>
</evidence>
<feature type="domain" description="ABC3 transporter permease C-terminal" evidence="8">
    <location>
        <begin position="283"/>
        <end position="406"/>
    </location>
</feature>
<comment type="similarity">
    <text evidence="6">Belongs to the ABC-4 integral membrane protein family.</text>
</comment>
<dbReference type="AlphaFoldDB" id="A0A9D1HWN6"/>
<feature type="transmembrane region" description="Helical" evidence="7">
    <location>
        <begin position="743"/>
        <end position="770"/>
    </location>
</feature>
<sequence length="874" mass="99822">MNVLNKLTIKHLKMNRKRTTVTIIGVILSAALMVGIGLLFSTVRENSIQTAIESGGSHHVVISNVALDQREQLEKNGKIETVLMSQAIGFSKMENPKEEYRPYFYVNGLSDRYLKELRVKEGRLPSTTNEIVLTVGEYGLEDYHIGDQITMHIGDRKIEGETISDNVPYSEKETFEPQLERTYTIVGIVDSLKSESRSGGGYYVYTKVDEDSGQPLNAIITYYSVDDVYEKTRDIALNLGFKEKTEGNFHYFEEVSYNEYLLSMYGQSQYGNVMEGMYGLILMILALISIACIIVIYNSFAISVMERKKQFGLFASIGATKKQIRHTVFFEAFFIGLIGIPLGVLGGYIGIWCVIEIINALLPSAFSVPLELSTYLPLVLIPIGFMIVVILLSAYLPARKAAKVTPIEAIRQNDDIKISGRKVKTPKWIRKIFGIEGEIALKNMKRSKKKYRITIVSLFISIVLFISFSALLDYGIEGSTSYLNDRNYDITLYISDQQSEKIEDYIHSLENEEEVEKVSYFRNYYFEAEPMQKEDYDPELYRIFKDNLNMDDSDIGMVRVYGLEKSAYEEYKKSLGLTSDRPILVDVTNRIYYDEDLNRKTYHGPIYNKKEVTSLSLWKYVAVDETYDMEDPSANYEKDAYVLEDLYYADEVPFGVSEDGTMSSPLVIVSPEMYDDIVSHLSNEDTNNVMSSSYEVSLKTPTYQKLDKKFQKEEEGTKFEFFSYHNIAEDMKMQRNMILVLKILLYGFIGLVTLIGVTSVFNTINTNIMLRRKEFAMLRSMGLTPSGFNRILCFESLFFGLKSLCYGYIASLGVVYLFHTQIMSIVNLGGMMIPWKAMIYAAIGVFLIVLLSMFYASKKIRKENILDAIRDENI</sequence>
<comment type="subcellular location">
    <subcellularLocation>
        <location evidence="1">Cell membrane</location>
        <topology evidence="1">Multi-pass membrane protein</topology>
    </subcellularLocation>
</comment>
<organism evidence="9 10">
    <name type="scientific">Candidatus Fimihabitans intestinipullorum</name>
    <dbReference type="NCBI Taxonomy" id="2840820"/>
    <lineage>
        <taxon>Bacteria</taxon>
        <taxon>Bacillati</taxon>
        <taxon>Mycoplasmatota</taxon>
        <taxon>Mycoplasmatota incertae sedis</taxon>
        <taxon>Candidatus Fimihabitans</taxon>
    </lineage>
</organism>
<comment type="caution">
    <text evidence="9">The sequence shown here is derived from an EMBL/GenBank/DDBJ whole genome shotgun (WGS) entry which is preliminary data.</text>
</comment>
<dbReference type="InterPro" id="IPR003838">
    <property type="entry name" value="ABC3_permease_C"/>
</dbReference>
<evidence type="ECO:0000256" key="2">
    <source>
        <dbReference type="ARBA" id="ARBA00022475"/>
    </source>
</evidence>
<evidence type="ECO:0000259" key="8">
    <source>
        <dbReference type="Pfam" id="PF02687"/>
    </source>
</evidence>
<feature type="transmembrane region" description="Helical" evidence="7">
    <location>
        <begin position="375"/>
        <end position="396"/>
    </location>
</feature>
<dbReference type="PANTHER" id="PTHR30572">
    <property type="entry name" value="MEMBRANE COMPONENT OF TRANSPORTER-RELATED"/>
    <property type="match status" value="1"/>
</dbReference>
<keyword evidence="2" id="KW-1003">Cell membrane</keyword>
<evidence type="ECO:0000256" key="4">
    <source>
        <dbReference type="ARBA" id="ARBA00022989"/>
    </source>
</evidence>
<feature type="transmembrane region" description="Helical" evidence="7">
    <location>
        <begin position="791"/>
        <end position="818"/>
    </location>
</feature>
<reference evidence="9" key="1">
    <citation type="submission" date="2020-10" db="EMBL/GenBank/DDBJ databases">
        <authorList>
            <person name="Gilroy R."/>
        </authorList>
    </citation>
    <scope>NUCLEOTIDE SEQUENCE</scope>
    <source>
        <strain evidence="9">CHK197-8231</strain>
    </source>
</reference>
<gene>
    <name evidence="9" type="ORF">IAD49_03380</name>
</gene>
<dbReference type="EMBL" id="DVML01000020">
    <property type="protein sequence ID" value="HIU22605.1"/>
    <property type="molecule type" value="Genomic_DNA"/>
</dbReference>
<dbReference type="GO" id="GO:0005886">
    <property type="term" value="C:plasma membrane"/>
    <property type="evidence" value="ECO:0007669"/>
    <property type="project" value="UniProtKB-SubCell"/>
</dbReference>
<dbReference type="Pfam" id="PF02687">
    <property type="entry name" value="FtsX"/>
    <property type="match status" value="2"/>
</dbReference>
<keyword evidence="5 7" id="KW-0472">Membrane</keyword>
<dbReference type="Proteomes" id="UP000824087">
    <property type="component" value="Unassembled WGS sequence"/>
</dbReference>
<dbReference type="InterPro" id="IPR050250">
    <property type="entry name" value="Macrolide_Exporter_MacB"/>
</dbReference>
<keyword evidence="3 7" id="KW-0812">Transmembrane</keyword>
<dbReference type="GO" id="GO:0022857">
    <property type="term" value="F:transmembrane transporter activity"/>
    <property type="evidence" value="ECO:0007669"/>
    <property type="project" value="TreeGrafter"/>
</dbReference>
<feature type="transmembrane region" description="Helical" evidence="7">
    <location>
        <begin position="838"/>
        <end position="856"/>
    </location>
</feature>
<evidence type="ECO:0000313" key="10">
    <source>
        <dbReference type="Proteomes" id="UP000824087"/>
    </source>
</evidence>
<protein>
    <submittedName>
        <fullName evidence="9">FtsX-like permease family protein</fullName>
    </submittedName>
</protein>
<proteinExistence type="inferred from homology"/>
<feature type="transmembrane region" description="Helical" evidence="7">
    <location>
        <begin position="21"/>
        <end position="40"/>
    </location>
</feature>
<reference evidence="9" key="2">
    <citation type="journal article" date="2021" name="PeerJ">
        <title>Extensive microbial diversity within the chicken gut microbiome revealed by metagenomics and culture.</title>
        <authorList>
            <person name="Gilroy R."/>
            <person name="Ravi A."/>
            <person name="Getino M."/>
            <person name="Pursley I."/>
            <person name="Horton D.L."/>
            <person name="Alikhan N.F."/>
            <person name="Baker D."/>
            <person name="Gharbi K."/>
            <person name="Hall N."/>
            <person name="Watson M."/>
            <person name="Adriaenssens E.M."/>
            <person name="Foster-Nyarko E."/>
            <person name="Jarju S."/>
            <person name="Secka A."/>
            <person name="Antonio M."/>
            <person name="Oren A."/>
            <person name="Chaudhuri R.R."/>
            <person name="La Ragione R."/>
            <person name="Hildebrand F."/>
            <person name="Pallen M.J."/>
        </authorList>
    </citation>
    <scope>NUCLEOTIDE SEQUENCE</scope>
    <source>
        <strain evidence="9">CHK197-8231</strain>
    </source>
</reference>
<evidence type="ECO:0000256" key="6">
    <source>
        <dbReference type="ARBA" id="ARBA00038076"/>
    </source>
</evidence>
<evidence type="ECO:0000313" key="9">
    <source>
        <dbReference type="EMBL" id="HIU22605.1"/>
    </source>
</evidence>
<name>A0A9D1HWN6_9BACT</name>
<feature type="transmembrane region" description="Helical" evidence="7">
    <location>
        <begin position="277"/>
        <end position="300"/>
    </location>
</feature>
<feature type="transmembrane region" description="Helical" evidence="7">
    <location>
        <begin position="451"/>
        <end position="472"/>
    </location>
</feature>
<feature type="transmembrane region" description="Helical" evidence="7">
    <location>
        <begin position="328"/>
        <end position="355"/>
    </location>
</feature>
<keyword evidence="4 7" id="KW-1133">Transmembrane helix</keyword>
<dbReference type="PANTHER" id="PTHR30572:SF4">
    <property type="entry name" value="ABC TRANSPORTER PERMEASE YTRF"/>
    <property type="match status" value="1"/>
</dbReference>
<evidence type="ECO:0000256" key="5">
    <source>
        <dbReference type="ARBA" id="ARBA00023136"/>
    </source>
</evidence>